<protein>
    <recommendedName>
        <fullName evidence="1">tRNA uridine(34) hydroxylase</fullName>
        <ecNumber evidence="1">1.14.-.-</ecNumber>
    </recommendedName>
    <alternativeName>
        <fullName evidence="1">tRNA hydroxylation protein O</fullName>
    </alternativeName>
</protein>
<dbReference type="Pfam" id="PF17773">
    <property type="entry name" value="UPF0176_N"/>
    <property type="match status" value="1"/>
</dbReference>
<keyword evidence="1" id="KW-0560">Oxidoreductase</keyword>
<dbReference type="GO" id="GO:0006400">
    <property type="term" value="P:tRNA modification"/>
    <property type="evidence" value="ECO:0007669"/>
    <property type="project" value="UniProtKB-UniRule"/>
</dbReference>
<evidence type="ECO:0000256" key="1">
    <source>
        <dbReference type="HAMAP-Rule" id="MF_00469"/>
    </source>
</evidence>
<dbReference type="RefSeq" id="WP_032514211.1">
    <property type="nucleotide sequence ID" value="NZ_JNAJ01000016.1"/>
</dbReference>
<dbReference type="Proteomes" id="UP000030491">
    <property type="component" value="Unassembled WGS sequence"/>
</dbReference>
<dbReference type="Gene3D" id="3.40.250.10">
    <property type="entry name" value="Rhodanese-like domain"/>
    <property type="match status" value="1"/>
</dbReference>
<reference evidence="4" key="1">
    <citation type="journal article" date="2014" name="Sci. Data">
        <title>Genomes of diverse isolates of the marine cyanobacterium Prochlorococcus.</title>
        <authorList>
            <person name="Biller S."/>
            <person name="Berube P."/>
            <person name="Thompson J."/>
            <person name="Kelly L."/>
            <person name="Roggensack S."/>
            <person name="Awad L."/>
            <person name="Roache-Johnson K."/>
            <person name="Ding H."/>
            <person name="Giovannoni S.J."/>
            <person name="Moore L.R."/>
            <person name="Chisholm S.W."/>
        </authorList>
    </citation>
    <scope>NUCLEOTIDE SEQUENCE [LARGE SCALE GENOMIC DNA]</scope>
</reference>
<comment type="caution">
    <text evidence="3">The sequence shown here is derived from an EMBL/GenBank/DDBJ whole genome shotgun (WGS) entry which is preliminary data.</text>
</comment>
<dbReference type="AlphaFoldDB" id="A0A0A1ZMI0"/>
<dbReference type="CDD" id="cd01518">
    <property type="entry name" value="RHOD_YceA"/>
    <property type="match status" value="1"/>
</dbReference>
<evidence type="ECO:0000313" key="4">
    <source>
        <dbReference type="Proteomes" id="UP000030491"/>
    </source>
</evidence>
<gene>
    <name evidence="1" type="primary">trhO</name>
    <name evidence="3" type="ORF">EU93_1406</name>
</gene>
<dbReference type="SUPFAM" id="SSF52821">
    <property type="entry name" value="Rhodanese/Cell cycle control phosphatase"/>
    <property type="match status" value="1"/>
</dbReference>
<dbReference type="PANTHER" id="PTHR43268">
    <property type="entry name" value="THIOSULFATE SULFURTRANSFERASE/RHODANESE-LIKE DOMAIN-CONTAINING PROTEIN 2"/>
    <property type="match status" value="1"/>
</dbReference>
<organism evidence="3 4">
    <name type="scientific">Prochlorococcus marinus str. MIT 9116</name>
    <dbReference type="NCBI Taxonomy" id="167544"/>
    <lineage>
        <taxon>Bacteria</taxon>
        <taxon>Bacillati</taxon>
        <taxon>Cyanobacteriota</taxon>
        <taxon>Cyanophyceae</taxon>
        <taxon>Synechococcales</taxon>
        <taxon>Prochlorococcaceae</taxon>
        <taxon>Prochlorococcus</taxon>
    </lineage>
</organism>
<sequence>MKSKNYRIVSLYSFFPFQEDLILELKNKLLNLENKNDLSGLLIFASEGINGTICAEKNVIEIVINLLTKYTDNRNLNIKVNFSNKKVFKKLKIKLKKEIVTMGVPKINPSQDNGNYIDSVNWNKLIKNQNTIVIDTRNHYEVSIGTFQNAINPNTKNFKEFPKWVDDHLDSHLENKKSPNIAMFCTGGIRCEKATSLLKNKGYKNIYHLKGGILQYLDDMPEEKILFEGECFVFDKRVALDHQLEKGSYSICHACGMPVSIQDQKRKEYREGIQCHFCINQFSDDDRKRFEERQKQIDRLKGGHQKIYQD</sequence>
<dbReference type="Pfam" id="PF00581">
    <property type="entry name" value="Rhodanese"/>
    <property type="match status" value="1"/>
</dbReference>
<dbReference type="GO" id="GO:0016705">
    <property type="term" value="F:oxidoreductase activity, acting on paired donors, with incorporation or reduction of molecular oxygen"/>
    <property type="evidence" value="ECO:0007669"/>
    <property type="project" value="UniProtKB-UniRule"/>
</dbReference>
<comment type="catalytic activity">
    <reaction evidence="1">
        <text>uridine(34) in tRNA + AH2 + O2 = 5-hydroxyuridine(34) in tRNA + A + H2O</text>
        <dbReference type="Rhea" id="RHEA:64224"/>
        <dbReference type="Rhea" id="RHEA-COMP:11727"/>
        <dbReference type="Rhea" id="RHEA-COMP:13381"/>
        <dbReference type="ChEBI" id="CHEBI:13193"/>
        <dbReference type="ChEBI" id="CHEBI:15377"/>
        <dbReference type="ChEBI" id="CHEBI:15379"/>
        <dbReference type="ChEBI" id="CHEBI:17499"/>
        <dbReference type="ChEBI" id="CHEBI:65315"/>
        <dbReference type="ChEBI" id="CHEBI:136877"/>
    </reaction>
</comment>
<dbReference type="EMBL" id="JNAJ01000016">
    <property type="protein sequence ID" value="KGF90807.1"/>
    <property type="molecule type" value="Genomic_DNA"/>
</dbReference>
<dbReference type="InterPro" id="IPR036873">
    <property type="entry name" value="Rhodanese-like_dom_sf"/>
</dbReference>
<feature type="domain" description="Rhodanese" evidence="2">
    <location>
        <begin position="127"/>
        <end position="225"/>
    </location>
</feature>
<proteinExistence type="inferred from homology"/>
<dbReference type="HAMAP" id="MF_00469">
    <property type="entry name" value="TrhO"/>
    <property type="match status" value="1"/>
</dbReference>
<dbReference type="SMART" id="SM00450">
    <property type="entry name" value="RHOD"/>
    <property type="match status" value="1"/>
</dbReference>
<comment type="similarity">
    <text evidence="1">Belongs to the TrhO family.</text>
</comment>
<keyword evidence="1" id="KW-0819">tRNA processing</keyword>
<dbReference type="InterPro" id="IPR020936">
    <property type="entry name" value="TrhO"/>
</dbReference>
<accession>A0A0A1ZMI0</accession>
<dbReference type="Gene3D" id="3.30.70.100">
    <property type="match status" value="1"/>
</dbReference>
<dbReference type="InterPro" id="IPR001763">
    <property type="entry name" value="Rhodanese-like_dom"/>
</dbReference>
<dbReference type="PROSITE" id="PS50206">
    <property type="entry name" value="RHODANESE_3"/>
    <property type="match status" value="1"/>
</dbReference>
<dbReference type="InterPro" id="IPR040503">
    <property type="entry name" value="TRHO_N"/>
</dbReference>
<comment type="function">
    <text evidence="1">Catalyzes oxygen-dependent 5-hydroxyuridine (ho5U) modification at position 34 in tRNAs.</text>
</comment>
<name>A0A0A1ZMI0_PROMR</name>
<dbReference type="OrthoDB" id="9778326at2"/>
<evidence type="ECO:0000313" key="3">
    <source>
        <dbReference type="EMBL" id="KGF90807.1"/>
    </source>
</evidence>
<dbReference type="EC" id="1.14.-.-" evidence="1"/>
<dbReference type="PANTHER" id="PTHR43268:SF3">
    <property type="entry name" value="RHODANESE-LIKE DOMAIN-CONTAINING PROTEIN 7-RELATED"/>
    <property type="match status" value="1"/>
</dbReference>
<dbReference type="NCBIfam" id="NF001136">
    <property type="entry name" value="PRK00142.1-4"/>
    <property type="match status" value="1"/>
</dbReference>
<evidence type="ECO:0000259" key="2">
    <source>
        <dbReference type="PROSITE" id="PS50206"/>
    </source>
</evidence>